<dbReference type="GO" id="GO:0005524">
    <property type="term" value="F:ATP binding"/>
    <property type="evidence" value="ECO:0007669"/>
    <property type="project" value="UniProtKB-UniRule"/>
</dbReference>
<comment type="caution">
    <text evidence="7">The sequence shown here is derived from an EMBL/GenBank/DDBJ whole genome shotgun (WGS) entry which is preliminary data.</text>
</comment>
<dbReference type="AlphaFoldDB" id="X6MWC0"/>
<evidence type="ECO:0000256" key="2">
    <source>
        <dbReference type="ARBA" id="ARBA00022741"/>
    </source>
</evidence>
<feature type="compositionally biased region" description="Basic and acidic residues" evidence="5">
    <location>
        <begin position="307"/>
        <end position="319"/>
    </location>
</feature>
<dbReference type="Proteomes" id="UP000023152">
    <property type="component" value="Unassembled WGS sequence"/>
</dbReference>
<keyword evidence="2 4" id="KW-0547">Nucleotide-binding</keyword>
<evidence type="ECO:0000256" key="4">
    <source>
        <dbReference type="PROSITE-ProRule" id="PRU10141"/>
    </source>
</evidence>
<dbReference type="PROSITE" id="PS50011">
    <property type="entry name" value="PROTEIN_KINASE_DOM"/>
    <property type="match status" value="1"/>
</dbReference>
<dbReference type="InterPro" id="IPR011009">
    <property type="entry name" value="Kinase-like_dom_sf"/>
</dbReference>
<evidence type="ECO:0000256" key="1">
    <source>
        <dbReference type="ARBA" id="ARBA00022527"/>
    </source>
</evidence>
<keyword evidence="3 4" id="KW-0067">ATP-binding</keyword>
<dbReference type="InterPro" id="IPR051681">
    <property type="entry name" value="Ser/Thr_Kinases-Pseudokinases"/>
</dbReference>
<keyword evidence="1" id="KW-0808">Transferase</keyword>
<dbReference type="InterPro" id="IPR017441">
    <property type="entry name" value="Protein_kinase_ATP_BS"/>
</dbReference>
<evidence type="ECO:0000256" key="5">
    <source>
        <dbReference type="SAM" id="MobiDB-lite"/>
    </source>
</evidence>
<dbReference type="SUPFAM" id="SSF56112">
    <property type="entry name" value="Protein kinase-like (PK-like)"/>
    <property type="match status" value="1"/>
</dbReference>
<feature type="compositionally biased region" description="Low complexity" evidence="5">
    <location>
        <begin position="244"/>
        <end position="257"/>
    </location>
</feature>
<feature type="compositionally biased region" description="Acidic residues" evidence="5">
    <location>
        <begin position="514"/>
        <end position="527"/>
    </location>
</feature>
<evidence type="ECO:0000313" key="8">
    <source>
        <dbReference type="Proteomes" id="UP000023152"/>
    </source>
</evidence>
<dbReference type="SMART" id="SM00220">
    <property type="entry name" value="S_TKc"/>
    <property type="match status" value="1"/>
</dbReference>
<gene>
    <name evidence="7" type="ORF">RFI_18977</name>
</gene>
<dbReference type="InterPro" id="IPR008271">
    <property type="entry name" value="Ser/Thr_kinase_AS"/>
</dbReference>
<dbReference type="InterPro" id="IPR001245">
    <property type="entry name" value="Ser-Thr/Tyr_kinase_cat_dom"/>
</dbReference>
<sequence>MCVLSPFGSRRSTSVSSDASAKSDQFEEYDEVVVTSPRENNTIGKGATSKVYRGKYRKQDVAIKCLLRLDKRTEMGWTDLTLIFRESILSSSLTHPNIVKFLGASLTYEGFYLIYEYCVYGDLQQILVQNIHKDTIPELREIKQRLLFLKDISSGMEFLHQHGFIHRDLKTANVVVNYDYSLDLPKRRRFVAKICDFGVTRKMEKAKFKGSIDEQDANTNKDSRKHGKLSASSITSPQDKNKYSSQLTLSSRSVSVQNDTEQPDQTSPKDERDLEWLRRKRDRKKQQGTASPPPNSDRKLQPSKYQRKQEQKEEIREIDPAAPADDETEVLITTTHDGEQVRLSNADIQEISRTIHVGTPAFLAPEILLKLVAFTTLSHWDVRMKGKLNPTNQFDHTDPRILSDFKTDVFSFGVCMWSVITCKLPYEGFEARRMINMIFNQQRLGISDATWEEWDDVVDKIELKKLLDSCWAQYPMNRPSFNEISQKIGKFYDDIESSDESNDGGRGNHSANDYESDQTDQLSEDDN</sequence>
<dbReference type="GO" id="GO:0004674">
    <property type="term" value="F:protein serine/threonine kinase activity"/>
    <property type="evidence" value="ECO:0007669"/>
    <property type="project" value="UniProtKB-KW"/>
</dbReference>
<dbReference type="EMBL" id="ASPP01015151">
    <property type="protein sequence ID" value="ETO18303.1"/>
    <property type="molecule type" value="Genomic_DNA"/>
</dbReference>
<protein>
    <recommendedName>
        <fullName evidence="6">Protein kinase domain-containing protein</fullName>
    </recommendedName>
</protein>
<keyword evidence="1" id="KW-0723">Serine/threonine-protein kinase</keyword>
<dbReference type="InterPro" id="IPR000719">
    <property type="entry name" value="Prot_kinase_dom"/>
</dbReference>
<dbReference type="Gene3D" id="1.10.510.10">
    <property type="entry name" value="Transferase(Phosphotransferase) domain 1"/>
    <property type="match status" value="2"/>
</dbReference>
<dbReference type="PANTHER" id="PTHR44329">
    <property type="entry name" value="SERINE/THREONINE-PROTEIN KINASE TNNI3K-RELATED"/>
    <property type="match status" value="1"/>
</dbReference>
<evidence type="ECO:0000259" key="6">
    <source>
        <dbReference type="PROSITE" id="PS50011"/>
    </source>
</evidence>
<feature type="region of interest" description="Disordered" evidence="5">
    <location>
        <begin position="208"/>
        <end position="327"/>
    </location>
</feature>
<name>X6MWC0_RETFI</name>
<dbReference type="PROSITE" id="PS00107">
    <property type="entry name" value="PROTEIN_KINASE_ATP"/>
    <property type="match status" value="1"/>
</dbReference>
<evidence type="ECO:0000313" key="7">
    <source>
        <dbReference type="EMBL" id="ETO18303.1"/>
    </source>
</evidence>
<feature type="compositionally biased region" description="Basic and acidic residues" evidence="5">
    <location>
        <begin position="267"/>
        <end position="277"/>
    </location>
</feature>
<keyword evidence="8" id="KW-1185">Reference proteome</keyword>
<dbReference type="OMA" id="DERDLEW"/>
<evidence type="ECO:0000256" key="3">
    <source>
        <dbReference type="ARBA" id="ARBA00022840"/>
    </source>
</evidence>
<proteinExistence type="predicted"/>
<feature type="binding site" evidence="4">
    <location>
        <position position="64"/>
    </location>
    <ligand>
        <name>ATP</name>
        <dbReference type="ChEBI" id="CHEBI:30616"/>
    </ligand>
</feature>
<dbReference type="PROSITE" id="PS00108">
    <property type="entry name" value="PROTEIN_KINASE_ST"/>
    <property type="match status" value="1"/>
</dbReference>
<feature type="region of interest" description="Disordered" evidence="5">
    <location>
        <begin position="495"/>
        <end position="527"/>
    </location>
</feature>
<accession>X6MWC0</accession>
<keyword evidence="1" id="KW-0418">Kinase</keyword>
<organism evidence="7 8">
    <name type="scientific">Reticulomyxa filosa</name>
    <dbReference type="NCBI Taxonomy" id="46433"/>
    <lineage>
        <taxon>Eukaryota</taxon>
        <taxon>Sar</taxon>
        <taxon>Rhizaria</taxon>
        <taxon>Retaria</taxon>
        <taxon>Foraminifera</taxon>
        <taxon>Monothalamids</taxon>
        <taxon>Reticulomyxidae</taxon>
        <taxon>Reticulomyxa</taxon>
    </lineage>
</organism>
<reference evidence="7 8" key="1">
    <citation type="journal article" date="2013" name="Curr. Biol.">
        <title>The Genome of the Foraminiferan Reticulomyxa filosa.</title>
        <authorList>
            <person name="Glockner G."/>
            <person name="Hulsmann N."/>
            <person name="Schleicher M."/>
            <person name="Noegel A.A."/>
            <person name="Eichinger L."/>
            <person name="Gallinger C."/>
            <person name="Pawlowski J."/>
            <person name="Sierra R."/>
            <person name="Euteneuer U."/>
            <person name="Pillet L."/>
            <person name="Moustafa A."/>
            <person name="Platzer M."/>
            <person name="Groth M."/>
            <person name="Szafranski K."/>
            <person name="Schliwa M."/>
        </authorList>
    </citation>
    <scope>NUCLEOTIDE SEQUENCE [LARGE SCALE GENOMIC DNA]</scope>
</reference>
<feature type="domain" description="Protein kinase" evidence="6">
    <location>
        <begin position="37"/>
        <end position="492"/>
    </location>
</feature>
<dbReference type="OrthoDB" id="4062651at2759"/>
<dbReference type="Pfam" id="PF07714">
    <property type="entry name" value="PK_Tyr_Ser-Thr"/>
    <property type="match status" value="2"/>
</dbReference>